<dbReference type="GO" id="GO:0016042">
    <property type="term" value="P:lipid catabolic process"/>
    <property type="evidence" value="ECO:0007669"/>
    <property type="project" value="UniProtKB-UniRule"/>
</dbReference>
<feature type="short sequence motif" description="DGA/G" evidence="3">
    <location>
        <begin position="206"/>
        <end position="208"/>
    </location>
</feature>
<evidence type="ECO:0000259" key="4">
    <source>
        <dbReference type="PROSITE" id="PS51635"/>
    </source>
</evidence>
<dbReference type="KEGG" id="cpb:Cphamn1_1381"/>
<dbReference type="CDD" id="cd07217">
    <property type="entry name" value="Pat17_PNPLA8_PNPLA9_like4"/>
    <property type="match status" value="1"/>
</dbReference>
<dbReference type="eggNOG" id="COG3621">
    <property type="taxonomic scope" value="Bacteria"/>
</dbReference>
<keyword evidence="3" id="KW-0378">Hydrolase</keyword>
<evidence type="ECO:0000256" key="2">
    <source>
        <dbReference type="ARBA" id="ARBA00023098"/>
    </source>
</evidence>
<feature type="active site" description="Nucleophile" evidence="3">
    <location>
        <position position="62"/>
    </location>
</feature>
<evidence type="ECO:0000313" key="5">
    <source>
        <dbReference type="EMBL" id="ACE04310.1"/>
    </source>
</evidence>
<proteinExistence type="inferred from homology"/>
<feature type="short sequence motif" description="GXGXXG" evidence="3">
    <location>
        <begin position="20"/>
        <end position="25"/>
    </location>
</feature>
<feature type="active site" description="Proton acceptor" evidence="3">
    <location>
        <position position="206"/>
    </location>
</feature>
<dbReference type="GO" id="GO:0004620">
    <property type="term" value="F:phospholipase activity"/>
    <property type="evidence" value="ECO:0007669"/>
    <property type="project" value="TreeGrafter"/>
</dbReference>
<dbReference type="AlphaFoldDB" id="B3EJB0"/>
<name>B3EJB0_CHLPB</name>
<feature type="short sequence motif" description="GXSXG" evidence="3">
    <location>
        <begin position="60"/>
        <end position="64"/>
    </location>
</feature>
<keyword evidence="3" id="KW-0442">Lipid degradation</keyword>
<dbReference type="EMBL" id="CP001101">
    <property type="protein sequence ID" value="ACE04310.1"/>
    <property type="molecule type" value="Genomic_DNA"/>
</dbReference>
<organism evidence="5">
    <name type="scientific">Chlorobium phaeobacteroides (strain BS1)</name>
    <dbReference type="NCBI Taxonomy" id="331678"/>
    <lineage>
        <taxon>Bacteria</taxon>
        <taxon>Pseudomonadati</taxon>
        <taxon>Chlorobiota</taxon>
        <taxon>Chlorobiia</taxon>
        <taxon>Chlorobiales</taxon>
        <taxon>Chlorobiaceae</taxon>
        <taxon>Chlorobium/Pelodictyon group</taxon>
        <taxon>Chlorobium</taxon>
    </lineage>
</organism>
<dbReference type="PANTHER" id="PTHR32176:SF92">
    <property type="entry name" value="XYLOSE ISOMERASE"/>
    <property type="match status" value="1"/>
</dbReference>
<keyword evidence="2 3" id="KW-0443">Lipid metabolism</keyword>
<dbReference type="PROSITE" id="PS51635">
    <property type="entry name" value="PNPLA"/>
    <property type="match status" value="1"/>
</dbReference>
<dbReference type="GO" id="GO:0047372">
    <property type="term" value="F:monoacylglycerol lipase activity"/>
    <property type="evidence" value="ECO:0007669"/>
    <property type="project" value="TreeGrafter"/>
</dbReference>
<dbReference type="Gene3D" id="3.40.1090.10">
    <property type="entry name" value="Cytosolic phospholipase A2 catalytic domain"/>
    <property type="match status" value="1"/>
</dbReference>
<accession>B3EJB0</accession>
<dbReference type="InterPro" id="IPR002641">
    <property type="entry name" value="PNPLA_dom"/>
</dbReference>
<dbReference type="PANTHER" id="PTHR32176">
    <property type="entry name" value="XYLOSE ISOMERASE"/>
    <property type="match status" value="1"/>
</dbReference>
<reference evidence="5" key="1">
    <citation type="submission" date="2008-06" db="EMBL/GenBank/DDBJ databases">
        <title>Complete sequence of Chlorobium phaeobacteroides BS1.</title>
        <authorList>
            <consortium name="US DOE Joint Genome Institute"/>
            <person name="Lucas S."/>
            <person name="Copeland A."/>
            <person name="Lapidus A."/>
            <person name="Glavina del Rio T."/>
            <person name="Dalin E."/>
            <person name="Tice H."/>
            <person name="Bruce D."/>
            <person name="Goodwin L."/>
            <person name="Pitluck S."/>
            <person name="Schmutz J."/>
            <person name="Larimer F."/>
            <person name="Land M."/>
            <person name="Hauser L."/>
            <person name="Kyrpides N."/>
            <person name="Ovchinnikova G."/>
            <person name="Li T."/>
            <person name="Liu Z."/>
            <person name="Zhao F."/>
            <person name="Overmann J."/>
            <person name="Bryant D.A."/>
            <person name="Richardson P."/>
        </authorList>
    </citation>
    <scope>NUCLEOTIDE SEQUENCE [LARGE SCALE GENOMIC DNA]</scope>
    <source>
        <strain evidence="5">BS1</strain>
    </source>
</reference>
<dbReference type="Pfam" id="PF01734">
    <property type="entry name" value="Patatin"/>
    <property type="match status" value="1"/>
</dbReference>
<evidence type="ECO:0000256" key="1">
    <source>
        <dbReference type="ARBA" id="ARBA00010240"/>
    </source>
</evidence>
<sequence length="377" mass="42357">MSIAERITSPGKKKILTLDGGGIRGMITIEVLGKIEQLLRKQLNKGPDFVLADYFDFVAGTSTGAIIATCISLGMPVEDIKSFYTKNGRAMFDKAFLLNRLFFNKYKHEKLARKLRNTFGAKTTLGSDTLRTVLMMVMRNATTNSPWPISNNPFAKYNESVRRNTFPHDCNLDMPLWKLVRASTAAPTYFPPEVIKVGSKEFIFVDGGVTMYNNPAFQAFLMATVEPYNMNWQVGENNLLVVSVGTGYCANANKDLKPSEMNILYNASSIPSALMFAASNEQDFLCRVFGDCKAGDLIDREVRTMMGKQGPVSPKLFTYLRYDVELSRQELNVLCLKDILPENVQKMDSVDHMEELQRVGAAVAKKNVESRHFERFL</sequence>
<dbReference type="HOGENOM" id="CLU_000288_144_9_10"/>
<comment type="similarity">
    <text evidence="1">Belongs to the patatin family.</text>
</comment>
<feature type="domain" description="PNPLA" evidence="4">
    <location>
        <begin position="16"/>
        <end position="220"/>
    </location>
</feature>
<gene>
    <name evidence="5" type="ordered locus">Cphamn1_1381</name>
</gene>
<evidence type="ECO:0000256" key="3">
    <source>
        <dbReference type="PROSITE-ProRule" id="PRU01161"/>
    </source>
</evidence>
<protein>
    <submittedName>
        <fullName evidence="5">Patatin</fullName>
    </submittedName>
</protein>
<dbReference type="SUPFAM" id="SSF52151">
    <property type="entry name" value="FabD/lysophospholipase-like"/>
    <property type="match status" value="1"/>
</dbReference>
<dbReference type="OrthoDB" id="9807112at2"/>
<dbReference type="InterPro" id="IPR016035">
    <property type="entry name" value="Acyl_Trfase/lysoPLipase"/>
</dbReference>
<dbReference type="STRING" id="331678.Cphamn1_1381"/>